<feature type="domain" description="DUF2157" evidence="2">
    <location>
        <begin position="22"/>
        <end position="156"/>
    </location>
</feature>
<keyword evidence="1" id="KW-0812">Transmembrane</keyword>
<proteinExistence type="predicted"/>
<feature type="transmembrane region" description="Helical" evidence="1">
    <location>
        <begin position="77"/>
        <end position="95"/>
    </location>
</feature>
<keyword evidence="1" id="KW-1133">Transmembrane helix</keyword>
<organism evidence="3 4">
    <name type="scientific">Tepidibacillus fermentans</name>
    <dbReference type="NCBI Taxonomy" id="1281767"/>
    <lineage>
        <taxon>Bacteria</taxon>
        <taxon>Bacillati</taxon>
        <taxon>Bacillota</taxon>
        <taxon>Bacilli</taxon>
        <taxon>Bacillales</taxon>
        <taxon>Bacillaceae</taxon>
        <taxon>Tepidibacillus</taxon>
    </lineage>
</organism>
<evidence type="ECO:0000313" key="4">
    <source>
        <dbReference type="Proteomes" id="UP000295788"/>
    </source>
</evidence>
<dbReference type="Proteomes" id="UP000295788">
    <property type="component" value="Unassembled WGS sequence"/>
</dbReference>
<feature type="transmembrane region" description="Helical" evidence="1">
    <location>
        <begin position="201"/>
        <end position="220"/>
    </location>
</feature>
<feature type="transmembrane region" description="Helical" evidence="1">
    <location>
        <begin position="283"/>
        <end position="301"/>
    </location>
</feature>
<comment type="caution">
    <text evidence="3">The sequence shown here is derived from an EMBL/GenBank/DDBJ whole genome shotgun (WGS) entry which is preliminary data.</text>
</comment>
<feature type="transmembrane region" description="Helical" evidence="1">
    <location>
        <begin position="226"/>
        <end position="247"/>
    </location>
</feature>
<evidence type="ECO:0000313" key="3">
    <source>
        <dbReference type="EMBL" id="TCS83848.1"/>
    </source>
</evidence>
<feature type="transmembrane region" description="Helical" evidence="1">
    <location>
        <begin position="254"/>
        <end position="271"/>
    </location>
</feature>
<dbReference type="AlphaFoldDB" id="A0A4R3KJJ4"/>
<name>A0A4R3KJJ4_9BACI</name>
<feature type="transmembrane region" description="Helical" evidence="1">
    <location>
        <begin position="133"/>
        <end position="151"/>
    </location>
</feature>
<accession>A0A4R3KJJ4</accession>
<reference evidence="3 4" key="1">
    <citation type="submission" date="2019-03" db="EMBL/GenBank/DDBJ databases">
        <title>Genomic Encyclopedia of Type Strains, Phase IV (KMG-IV): sequencing the most valuable type-strain genomes for metagenomic binning, comparative biology and taxonomic classification.</title>
        <authorList>
            <person name="Goeker M."/>
        </authorList>
    </citation>
    <scope>NUCLEOTIDE SEQUENCE [LARGE SCALE GENOMIC DNA]</scope>
    <source>
        <strain evidence="3 4">DSM 23802</strain>
    </source>
</reference>
<feature type="transmembrane region" description="Helical" evidence="1">
    <location>
        <begin position="47"/>
        <end position="68"/>
    </location>
</feature>
<keyword evidence="1" id="KW-0472">Membrane</keyword>
<feature type="transmembrane region" description="Helical" evidence="1">
    <location>
        <begin position="107"/>
        <end position="126"/>
    </location>
</feature>
<sequence>MEKQKISQSDLAFLKQELNKHKSRGIISEKQVDTIIESYQVNGSISFIKVLVTVGSILMGLGILSLIASNWIYMGKVFKFSLIIIAYLVTQWISFRIREHYPKTSRSLTYLGVLIFGAGIFLIGQMFNFGGRFTNAFFMWALGIFPLLIYLKDQWMFTFLHLLLLVYLNGQFVYGSIPFSLFLIIPILYRLQRYFTLKENLFLTNIITLNFIWLLLAEGFHVKTELILIIFFVIGLLMYFFPISYYPKIFQTQGNILFGVTGVILTLDWIWKDFDFVQALHLPNYFSIHILFAIFYFLLLLSLVRKNNLFALLFIGITILRFYFDAMYDFLPKSIFFFTGGILLLGFGFYFERKRKELGREPR</sequence>
<dbReference type="RefSeq" id="WP_132767262.1">
    <property type="nucleotide sequence ID" value="NZ_SMAB01000003.1"/>
</dbReference>
<gene>
    <name evidence="3" type="ORF">EDD72_103176</name>
</gene>
<evidence type="ECO:0000259" key="2">
    <source>
        <dbReference type="Pfam" id="PF09925"/>
    </source>
</evidence>
<feature type="transmembrane region" description="Helical" evidence="1">
    <location>
        <begin position="330"/>
        <end position="351"/>
    </location>
</feature>
<dbReference type="EMBL" id="SMAB01000003">
    <property type="protein sequence ID" value="TCS83848.1"/>
    <property type="molecule type" value="Genomic_DNA"/>
</dbReference>
<dbReference type="Pfam" id="PF09925">
    <property type="entry name" value="DUF2157"/>
    <property type="match status" value="1"/>
</dbReference>
<protein>
    <submittedName>
        <fullName evidence="3">Putative membrane protein</fullName>
    </submittedName>
</protein>
<dbReference type="InterPro" id="IPR018677">
    <property type="entry name" value="DUF2157"/>
</dbReference>
<evidence type="ECO:0000256" key="1">
    <source>
        <dbReference type="SAM" id="Phobius"/>
    </source>
</evidence>
<feature type="transmembrane region" description="Helical" evidence="1">
    <location>
        <begin position="171"/>
        <end position="189"/>
    </location>
</feature>
<keyword evidence="4" id="KW-1185">Reference proteome</keyword>
<dbReference type="OrthoDB" id="5351773at2"/>
<feature type="transmembrane region" description="Helical" evidence="1">
    <location>
        <begin position="308"/>
        <end position="324"/>
    </location>
</feature>